<name>A0AAD6J2C8_DREDA</name>
<evidence type="ECO:0000256" key="2">
    <source>
        <dbReference type="SAM" id="Phobius"/>
    </source>
</evidence>
<dbReference type="EMBL" id="JAQGDS010000005">
    <property type="protein sequence ID" value="KAJ6260821.1"/>
    <property type="molecule type" value="Genomic_DNA"/>
</dbReference>
<keyword evidence="4" id="KW-1185">Reference proteome</keyword>
<organism evidence="3 4">
    <name type="scientific">Drechslerella dactyloides</name>
    <name type="common">Nematode-trapping fungus</name>
    <name type="synonym">Arthrobotrys dactyloides</name>
    <dbReference type="NCBI Taxonomy" id="74499"/>
    <lineage>
        <taxon>Eukaryota</taxon>
        <taxon>Fungi</taxon>
        <taxon>Dikarya</taxon>
        <taxon>Ascomycota</taxon>
        <taxon>Pezizomycotina</taxon>
        <taxon>Orbiliomycetes</taxon>
        <taxon>Orbiliales</taxon>
        <taxon>Orbiliaceae</taxon>
        <taxon>Drechslerella</taxon>
    </lineage>
</organism>
<feature type="region of interest" description="Disordered" evidence="1">
    <location>
        <begin position="1"/>
        <end position="61"/>
    </location>
</feature>
<comment type="caution">
    <text evidence="3">The sequence shown here is derived from an EMBL/GenBank/DDBJ whole genome shotgun (WGS) entry which is preliminary data.</text>
</comment>
<evidence type="ECO:0000256" key="1">
    <source>
        <dbReference type="SAM" id="MobiDB-lite"/>
    </source>
</evidence>
<evidence type="ECO:0000313" key="4">
    <source>
        <dbReference type="Proteomes" id="UP001221413"/>
    </source>
</evidence>
<protein>
    <submittedName>
        <fullName evidence="3">Uncharacterized protein</fullName>
    </submittedName>
</protein>
<evidence type="ECO:0000313" key="3">
    <source>
        <dbReference type="EMBL" id="KAJ6260821.1"/>
    </source>
</evidence>
<accession>A0AAD6J2C8</accession>
<feature type="compositionally biased region" description="Polar residues" evidence="1">
    <location>
        <begin position="1"/>
        <end position="12"/>
    </location>
</feature>
<sequence length="108" mass="11109">MLRLSISSSSDGDLNFPPVDPTTSTRTSTTDSAESSVPNTTPPAGTGANTTTPGVIGEKPPTGFPHWAVGVIVPVIAVMCGGVSAVWQRREHGLEPIPSPPMAPIYDA</sequence>
<dbReference type="AlphaFoldDB" id="A0AAD6J2C8"/>
<reference evidence="3" key="1">
    <citation type="submission" date="2023-01" db="EMBL/GenBank/DDBJ databases">
        <title>The chitinases involved in constricting ring structure development in the nematode-trapping fungus Drechslerella dactyloides.</title>
        <authorList>
            <person name="Wang R."/>
            <person name="Zhang L."/>
            <person name="Tang P."/>
            <person name="Li S."/>
            <person name="Liang L."/>
        </authorList>
    </citation>
    <scope>NUCLEOTIDE SEQUENCE</scope>
    <source>
        <strain evidence="3">YMF1.00031</strain>
    </source>
</reference>
<keyword evidence="2" id="KW-0812">Transmembrane</keyword>
<proteinExistence type="predicted"/>
<gene>
    <name evidence="3" type="ORF">Dda_5052</name>
</gene>
<keyword evidence="2" id="KW-0472">Membrane</keyword>
<dbReference type="Proteomes" id="UP001221413">
    <property type="component" value="Unassembled WGS sequence"/>
</dbReference>
<keyword evidence="2" id="KW-1133">Transmembrane helix</keyword>
<feature type="transmembrane region" description="Helical" evidence="2">
    <location>
        <begin position="67"/>
        <end position="87"/>
    </location>
</feature>
<feature type="compositionally biased region" description="Low complexity" evidence="1">
    <location>
        <begin position="22"/>
        <end position="54"/>
    </location>
</feature>